<proteinExistence type="predicted"/>
<organism evidence="1 2">
    <name type="scientific">Araneus ventricosus</name>
    <name type="common">Orbweaver spider</name>
    <name type="synonym">Epeira ventricosa</name>
    <dbReference type="NCBI Taxonomy" id="182803"/>
    <lineage>
        <taxon>Eukaryota</taxon>
        <taxon>Metazoa</taxon>
        <taxon>Ecdysozoa</taxon>
        <taxon>Arthropoda</taxon>
        <taxon>Chelicerata</taxon>
        <taxon>Arachnida</taxon>
        <taxon>Araneae</taxon>
        <taxon>Araneomorphae</taxon>
        <taxon>Entelegynae</taxon>
        <taxon>Araneoidea</taxon>
        <taxon>Araneidae</taxon>
        <taxon>Araneus</taxon>
    </lineage>
</organism>
<dbReference type="Proteomes" id="UP000499080">
    <property type="component" value="Unassembled WGS sequence"/>
</dbReference>
<reference evidence="1 2" key="1">
    <citation type="journal article" date="2019" name="Sci. Rep.">
        <title>Orb-weaving spider Araneus ventricosus genome elucidates the spidroin gene catalogue.</title>
        <authorList>
            <person name="Kono N."/>
            <person name="Nakamura H."/>
            <person name="Ohtoshi R."/>
            <person name="Moran D.A.P."/>
            <person name="Shinohara A."/>
            <person name="Yoshida Y."/>
            <person name="Fujiwara M."/>
            <person name="Mori M."/>
            <person name="Tomita M."/>
            <person name="Arakawa K."/>
        </authorList>
    </citation>
    <scope>NUCLEOTIDE SEQUENCE [LARGE SCALE GENOMIC DNA]</scope>
</reference>
<dbReference type="AlphaFoldDB" id="A0A4Y2CX38"/>
<name>A0A4Y2CX38_ARAVE</name>
<accession>A0A4Y2CX38</accession>
<keyword evidence="2" id="KW-1185">Reference proteome</keyword>
<dbReference type="EMBL" id="BGPR01000259">
    <property type="protein sequence ID" value="GBM08649.1"/>
    <property type="molecule type" value="Genomic_DNA"/>
</dbReference>
<evidence type="ECO:0000313" key="1">
    <source>
        <dbReference type="EMBL" id="GBM08649.1"/>
    </source>
</evidence>
<evidence type="ECO:0000313" key="2">
    <source>
        <dbReference type="Proteomes" id="UP000499080"/>
    </source>
</evidence>
<protein>
    <submittedName>
        <fullName evidence="1">Uncharacterized protein</fullName>
    </submittedName>
</protein>
<gene>
    <name evidence="1" type="ORF">AVEN_52482_1</name>
</gene>
<comment type="caution">
    <text evidence="1">The sequence shown here is derived from an EMBL/GenBank/DDBJ whole genome shotgun (WGS) entry which is preliminary data.</text>
</comment>
<sequence length="95" mass="10615">MICPSINLGLVILTSHFGETQRLFWNGLCNFELWSENEDNTLTGTPSPNYCSTQAGGCLANTYDFTCNKSHTWRNFSGSGFGTWNPIAPKSRPYQ</sequence>